<keyword evidence="4" id="KW-1185">Reference proteome</keyword>
<evidence type="ECO:0000256" key="1">
    <source>
        <dbReference type="ARBA" id="ARBA00023025"/>
    </source>
</evidence>
<dbReference type="SUPFAM" id="SSF109797">
    <property type="entry name" value="Bacteriocin immunity protein-like"/>
    <property type="match status" value="1"/>
</dbReference>
<accession>A0A1H0XID3</accession>
<dbReference type="Gene3D" id="1.20.1440.50">
    <property type="entry name" value="Ta0600-like"/>
    <property type="match status" value="1"/>
</dbReference>
<dbReference type="InterPro" id="IPR015046">
    <property type="entry name" value="LciA_Immunity-like"/>
</dbReference>
<dbReference type="OrthoDB" id="2166051at2"/>
<dbReference type="GO" id="GO:0030153">
    <property type="term" value="P:bacteriocin immunity"/>
    <property type="evidence" value="ECO:0007669"/>
    <property type="project" value="UniProtKB-KW"/>
</dbReference>
<name>A0A1H0XID3_9LACT</name>
<evidence type="ECO:0000313" key="3">
    <source>
        <dbReference type="EMBL" id="SDQ02591.1"/>
    </source>
</evidence>
<reference evidence="4" key="1">
    <citation type="submission" date="2016-10" db="EMBL/GenBank/DDBJ databases">
        <authorList>
            <person name="Varghese N."/>
            <person name="Submissions S."/>
        </authorList>
    </citation>
    <scope>NUCLEOTIDE SEQUENCE [LARGE SCALE GENOMIC DNA]</scope>
    <source>
        <strain evidence="4">MPL-11</strain>
    </source>
</reference>
<reference evidence="3" key="2">
    <citation type="submission" date="2016-10" db="EMBL/GenBank/DDBJ databases">
        <authorList>
            <person name="de Groot N.N."/>
        </authorList>
    </citation>
    <scope>NUCLEOTIDE SEQUENCE [LARGE SCALE GENOMIC DNA]</scope>
    <source>
        <strain evidence="3">MPL-11</strain>
    </source>
</reference>
<sequence length="98" mass="10982">MNNNEGKIIDAISKAYSDPEIKKDSEFSQSLFDYAKKISDGDDYRLVCVKLSRKINSYLMANEFKSPQTLTDLNAIVGKEVANYRGASSVSMWGSNLF</sequence>
<dbReference type="InterPro" id="IPR023130">
    <property type="entry name" value="Ta0600-like_sf"/>
</dbReference>
<evidence type="ECO:0000313" key="2">
    <source>
        <dbReference type="EMBL" id="SDQ02522.1"/>
    </source>
</evidence>
<dbReference type="Proteomes" id="UP000199481">
    <property type="component" value="Unassembled WGS sequence"/>
</dbReference>
<dbReference type="EMBL" id="FNJW01000002">
    <property type="protein sequence ID" value="SDQ02522.1"/>
    <property type="molecule type" value="Genomic_DNA"/>
</dbReference>
<organism evidence="3 4">
    <name type="scientific">Carnobacterium viridans</name>
    <dbReference type="NCBI Taxonomy" id="174587"/>
    <lineage>
        <taxon>Bacteria</taxon>
        <taxon>Bacillati</taxon>
        <taxon>Bacillota</taxon>
        <taxon>Bacilli</taxon>
        <taxon>Lactobacillales</taxon>
        <taxon>Carnobacteriaceae</taxon>
        <taxon>Carnobacterium</taxon>
    </lineage>
</organism>
<dbReference type="AlphaFoldDB" id="A0A1H0XID3"/>
<proteinExistence type="predicted"/>
<dbReference type="Pfam" id="PF08951">
    <property type="entry name" value="EntA_Immun"/>
    <property type="match status" value="1"/>
</dbReference>
<dbReference type="RefSeq" id="WP_034536157.1">
    <property type="nucleotide sequence ID" value="NZ_CP084918.1"/>
</dbReference>
<protein>
    <submittedName>
        <fullName evidence="3">Enterocin A Immunity</fullName>
    </submittedName>
</protein>
<evidence type="ECO:0000313" key="4">
    <source>
        <dbReference type="Proteomes" id="UP000199481"/>
    </source>
</evidence>
<keyword evidence="1" id="KW-0079">Bacteriocin immunity</keyword>
<dbReference type="EMBL" id="FNJW01000003">
    <property type="protein sequence ID" value="SDQ02591.1"/>
    <property type="molecule type" value="Genomic_DNA"/>
</dbReference>
<gene>
    <name evidence="2" type="ORF">SAMN04487752_0028</name>
    <name evidence="3" type="ORF">SAMN04487752_0104</name>
</gene>